<dbReference type="Proteomes" id="UP000398389">
    <property type="component" value="Unassembled WGS sequence"/>
</dbReference>
<feature type="region of interest" description="Disordered" evidence="1">
    <location>
        <begin position="411"/>
        <end position="433"/>
    </location>
</feature>
<protein>
    <recommendedName>
        <fullName evidence="2">C2H2-type domain-containing protein</fullName>
    </recommendedName>
</protein>
<feature type="domain" description="C2H2-type" evidence="2">
    <location>
        <begin position="19"/>
        <end position="41"/>
    </location>
</feature>
<feature type="compositionally biased region" description="Acidic residues" evidence="1">
    <location>
        <begin position="170"/>
        <end position="179"/>
    </location>
</feature>
<evidence type="ECO:0000313" key="3">
    <source>
        <dbReference type="EMBL" id="VVT43481.1"/>
    </source>
</evidence>
<proteinExistence type="predicted"/>
<dbReference type="GO" id="GO:0030687">
    <property type="term" value="C:preribosome, large subunit precursor"/>
    <property type="evidence" value="ECO:0007669"/>
    <property type="project" value="TreeGrafter"/>
</dbReference>
<feature type="compositionally biased region" description="Low complexity" evidence="1">
    <location>
        <begin position="152"/>
        <end position="163"/>
    </location>
</feature>
<dbReference type="Pfam" id="PF00096">
    <property type="entry name" value="zf-C2H2"/>
    <property type="match status" value="1"/>
</dbReference>
<feature type="region of interest" description="Disordered" evidence="1">
    <location>
        <begin position="130"/>
        <end position="179"/>
    </location>
</feature>
<accession>A0A5E8AWE4</accession>
<dbReference type="PANTHER" id="PTHR13182">
    <property type="entry name" value="ZINC FINGER PROTEIN 622"/>
    <property type="match status" value="1"/>
</dbReference>
<gene>
    <name evidence="3" type="ORF">SAPINGB_P000005</name>
</gene>
<sequence length="433" mass="49864">MEVTISRGASDGGIPLFTCNTCGLSFPTADLQRLHMKTEWHRYNLKRRVAQLPPISAEIFAEKALQNQQEESDHTKKGNRGGKRQVTKKDKRLEEKQKRRLASNLAAQEALDSAREQLDNKRSIDLESVDSSTFSLGDPISTNKTQIDTDTESISEISDTESSYSLNDKDLEDEEGDDEIDREIKRRLRKNKPIPPNVCFMTGRVFPSPEENAEHLRKHFGLFIPEREYLTDLTGLMTYLGEKIGLGNMCLYCNFESRSLEAVRAHMIAKRHIKIPYETMDEKLEISDFYDFRGSYKKETNETTIVKGADDDDEWEDESASESDEELSEGDYEDAAVVLESGLELAMGNLRAGHRSLARYYKQNLPYNIIPEDQGTLIAADRRANNLVKERDPVREKLRKQAVREQNMLQNRERRRETKTVNFQTHYRDQLLQ</sequence>
<feature type="compositionally biased region" description="Polar residues" evidence="1">
    <location>
        <begin position="130"/>
        <end position="146"/>
    </location>
</feature>
<dbReference type="InterPro" id="IPR041661">
    <property type="entry name" value="ZN622/Rei1/Reh1_Znf-C2H2"/>
</dbReference>
<name>A0A5E8AWE4_9ASCO</name>
<dbReference type="InterPro" id="IPR013087">
    <property type="entry name" value="Znf_C2H2_type"/>
</dbReference>
<feature type="compositionally biased region" description="Basic and acidic residues" evidence="1">
    <location>
        <begin position="87"/>
        <end position="97"/>
    </location>
</feature>
<dbReference type="PROSITE" id="PS00028">
    <property type="entry name" value="ZINC_FINGER_C2H2_1"/>
    <property type="match status" value="1"/>
</dbReference>
<dbReference type="EMBL" id="CABVLU010000001">
    <property type="protein sequence ID" value="VVT43481.1"/>
    <property type="molecule type" value="Genomic_DNA"/>
</dbReference>
<keyword evidence="4" id="KW-1185">Reference proteome</keyword>
<evidence type="ECO:0000256" key="1">
    <source>
        <dbReference type="SAM" id="MobiDB-lite"/>
    </source>
</evidence>
<dbReference type="OrthoDB" id="19329at2759"/>
<dbReference type="SMART" id="SM00355">
    <property type="entry name" value="ZnF_C2H2"/>
    <property type="match status" value="3"/>
</dbReference>
<organism evidence="3 4">
    <name type="scientific">Magnusiomyces paraingens</name>
    <dbReference type="NCBI Taxonomy" id="2606893"/>
    <lineage>
        <taxon>Eukaryota</taxon>
        <taxon>Fungi</taxon>
        <taxon>Dikarya</taxon>
        <taxon>Ascomycota</taxon>
        <taxon>Saccharomycotina</taxon>
        <taxon>Dipodascomycetes</taxon>
        <taxon>Dipodascales</taxon>
        <taxon>Dipodascaceae</taxon>
        <taxon>Magnusiomyces</taxon>
    </lineage>
</organism>
<dbReference type="Pfam" id="PF12756">
    <property type="entry name" value="zf-C2H2_2"/>
    <property type="match status" value="1"/>
</dbReference>
<feature type="region of interest" description="Disordered" evidence="1">
    <location>
        <begin position="65"/>
        <end position="117"/>
    </location>
</feature>
<feature type="compositionally biased region" description="Acidic residues" evidence="1">
    <location>
        <begin position="310"/>
        <end position="331"/>
    </location>
</feature>
<dbReference type="PANTHER" id="PTHR13182:SF8">
    <property type="entry name" value="CYTOPLASMIC 60S SUBUNIT BIOGENESIS FACTOR ZNF622"/>
    <property type="match status" value="1"/>
</dbReference>
<dbReference type="AlphaFoldDB" id="A0A5E8AWE4"/>
<dbReference type="GeneID" id="43578830"/>
<reference evidence="3 4" key="1">
    <citation type="submission" date="2019-09" db="EMBL/GenBank/DDBJ databases">
        <authorList>
            <person name="Brejova B."/>
        </authorList>
    </citation>
    <scope>NUCLEOTIDE SEQUENCE [LARGE SCALE GENOMIC DNA]</scope>
</reference>
<evidence type="ECO:0000313" key="4">
    <source>
        <dbReference type="Proteomes" id="UP000398389"/>
    </source>
</evidence>
<dbReference type="RefSeq" id="XP_031850621.1">
    <property type="nucleotide sequence ID" value="XM_031994730.1"/>
</dbReference>
<dbReference type="GO" id="GO:0042273">
    <property type="term" value="P:ribosomal large subunit biogenesis"/>
    <property type="evidence" value="ECO:0007669"/>
    <property type="project" value="TreeGrafter"/>
</dbReference>
<evidence type="ECO:0000259" key="2">
    <source>
        <dbReference type="PROSITE" id="PS00028"/>
    </source>
</evidence>
<feature type="compositionally biased region" description="Basic residues" evidence="1">
    <location>
        <begin position="77"/>
        <end position="86"/>
    </location>
</feature>
<dbReference type="InterPro" id="IPR040025">
    <property type="entry name" value="Znf622/Rei1/Reh1"/>
</dbReference>
<feature type="region of interest" description="Disordered" evidence="1">
    <location>
        <begin position="307"/>
        <end position="331"/>
    </location>
</feature>